<proteinExistence type="inferred from homology"/>
<dbReference type="InterPro" id="IPR044890">
    <property type="entry name" value="TMEM14_sf"/>
</dbReference>
<evidence type="ECO:0000256" key="3">
    <source>
        <dbReference type="ARBA" id="ARBA00022692"/>
    </source>
</evidence>
<organism evidence="6 7">
    <name type="scientific">Jaminaea rosea</name>
    <dbReference type="NCBI Taxonomy" id="1569628"/>
    <lineage>
        <taxon>Eukaryota</taxon>
        <taxon>Fungi</taxon>
        <taxon>Dikarya</taxon>
        <taxon>Basidiomycota</taxon>
        <taxon>Ustilaginomycotina</taxon>
        <taxon>Exobasidiomycetes</taxon>
        <taxon>Microstromatales</taxon>
        <taxon>Microstromatales incertae sedis</taxon>
        <taxon>Jaminaea</taxon>
    </lineage>
</organism>
<dbReference type="RefSeq" id="XP_025364676.1">
    <property type="nucleotide sequence ID" value="XM_025507922.1"/>
</dbReference>
<evidence type="ECO:0000256" key="2">
    <source>
        <dbReference type="ARBA" id="ARBA00007590"/>
    </source>
</evidence>
<protein>
    <recommendedName>
        <fullName evidence="8">TMEM14-domain-containing protein</fullName>
    </recommendedName>
</protein>
<dbReference type="GO" id="GO:0016020">
    <property type="term" value="C:membrane"/>
    <property type="evidence" value="ECO:0007669"/>
    <property type="project" value="UniProtKB-SubCell"/>
</dbReference>
<dbReference type="Gene3D" id="1.10.10.1740">
    <property type="entry name" value="Transmembrane protein 14-like"/>
    <property type="match status" value="1"/>
</dbReference>
<evidence type="ECO:0000256" key="1">
    <source>
        <dbReference type="ARBA" id="ARBA00004370"/>
    </source>
</evidence>
<keyword evidence="3" id="KW-0812">Transmembrane</keyword>
<evidence type="ECO:0008006" key="8">
    <source>
        <dbReference type="Google" id="ProtNLM"/>
    </source>
</evidence>
<evidence type="ECO:0000313" key="7">
    <source>
        <dbReference type="Proteomes" id="UP000245884"/>
    </source>
</evidence>
<evidence type="ECO:0000256" key="5">
    <source>
        <dbReference type="ARBA" id="ARBA00023136"/>
    </source>
</evidence>
<dbReference type="GeneID" id="37029745"/>
<keyword evidence="7" id="KW-1185">Reference proteome</keyword>
<evidence type="ECO:0000313" key="6">
    <source>
        <dbReference type="EMBL" id="PWN30064.1"/>
    </source>
</evidence>
<name>A0A316UYJ8_9BASI</name>
<dbReference type="OrthoDB" id="5620at2759"/>
<dbReference type="EMBL" id="KZ819662">
    <property type="protein sequence ID" value="PWN30064.1"/>
    <property type="molecule type" value="Genomic_DNA"/>
</dbReference>
<reference evidence="6 7" key="1">
    <citation type="journal article" date="2018" name="Mol. Biol. Evol.">
        <title>Broad Genomic Sampling Reveals a Smut Pathogenic Ancestry of the Fungal Clade Ustilaginomycotina.</title>
        <authorList>
            <person name="Kijpornyongpan T."/>
            <person name="Mondo S.J."/>
            <person name="Barry K."/>
            <person name="Sandor L."/>
            <person name="Lee J."/>
            <person name="Lipzen A."/>
            <person name="Pangilinan J."/>
            <person name="LaButti K."/>
            <person name="Hainaut M."/>
            <person name="Henrissat B."/>
            <person name="Grigoriev I.V."/>
            <person name="Spatafora J.W."/>
            <person name="Aime M.C."/>
        </authorList>
    </citation>
    <scope>NUCLEOTIDE SEQUENCE [LARGE SCALE GENOMIC DNA]</scope>
    <source>
        <strain evidence="6 7">MCA 5214</strain>
    </source>
</reference>
<dbReference type="AlphaFoldDB" id="A0A316UYJ8"/>
<comment type="subcellular location">
    <subcellularLocation>
        <location evidence="1">Membrane</location>
    </subcellularLocation>
</comment>
<accession>A0A316UYJ8</accession>
<evidence type="ECO:0000256" key="4">
    <source>
        <dbReference type="ARBA" id="ARBA00022989"/>
    </source>
</evidence>
<keyword evidence="5" id="KW-0472">Membrane</keyword>
<dbReference type="Pfam" id="PF03647">
    <property type="entry name" value="Tmemb_14"/>
    <property type="match status" value="1"/>
</dbReference>
<keyword evidence="4" id="KW-1133">Transmembrane helix</keyword>
<gene>
    <name evidence="6" type="ORF">BDZ90DRAFT_257166</name>
</gene>
<dbReference type="Proteomes" id="UP000245884">
    <property type="component" value="Unassembled WGS sequence"/>
</dbReference>
<dbReference type="InterPro" id="IPR005349">
    <property type="entry name" value="TMEM14"/>
</dbReference>
<comment type="similarity">
    <text evidence="2">Belongs to the TMEM14 family.</text>
</comment>
<sequence>MSEHPAYTLAALTSLGGTIGFMRTRSRPSLIAGVGVGLVYALAGRRIQTGQDYGYEIAALNSLLLLGSSAPRFAKGPVPKGLTGLGLVALAYYGKKVYDFNQ</sequence>